<gene>
    <name evidence="1" type="ORF">RUM44_003520</name>
</gene>
<name>A0ABR1AGP2_POLSC</name>
<protein>
    <submittedName>
        <fullName evidence="1">Uncharacterized protein</fullName>
    </submittedName>
</protein>
<comment type="caution">
    <text evidence="1">The sequence shown here is derived from an EMBL/GenBank/DDBJ whole genome shotgun (WGS) entry which is preliminary data.</text>
</comment>
<evidence type="ECO:0000313" key="1">
    <source>
        <dbReference type="EMBL" id="KAK6619138.1"/>
    </source>
</evidence>
<proteinExistence type="predicted"/>
<keyword evidence="2" id="KW-1185">Reference proteome</keyword>
<accession>A0ABR1AGP2</accession>
<sequence length="123" mass="13738">MSSCKSTGVPEFPVVYLSPSGLNGIFNFDIALPFVDRHPTVIFSSAISHYVGHGMFWIAIALENRSKTQTEESTRAKKEGTISNYKIALHVLQSNGLTLSISHKPRFAVSRRKEKEDEEVERA</sequence>
<organism evidence="1 2">
    <name type="scientific">Polyplax serrata</name>
    <name type="common">Common mouse louse</name>
    <dbReference type="NCBI Taxonomy" id="468196"/>
    <lineage>
        <taxon>Eukaryota</taxon>
        <taxon>Metazoa</taxon>
        <taxon>Ecdysozoa</taxon>
        <taxon>Arthropoda</taxon>
        <taxon>Hexapoda</taxon>
        <taxon>Insecta</taxon>
        <taxon>Pterygota</taxon>
        <taxon>Neoptera</taxon>
        <taxon>Paraneoptera</taxon>
        <taxon>Psocodea</taxon>
        <taxon>Troctomorpha</taxon>
        <taxon>Phthiraptera</taxon>
        <taxon>Anoplura</taxon>
        <taxon>Polyplacidae</taxon>
        <taxon>Polyplax</taxon>
    </lineage>
</organism>
<dbReference type="EMBL" id="JAWJWF010000049">
    <property type="protein sequence ID" value="KAK6619138.1"/>
    <property type="molecule type" value="Genomic_DNA"/>
</dbReference>
<dbReference type="Proteomes" id="UP001359485">
    <property type="component" value="Unassembled WGS sequence"/>
</dbReference>
<reference evidence="1 2" key="1">
    <citation type="submission" date="2023-09" db="EMBL/GenBank/DDBJ databases">
        <title>Genomes of two closely related lineages of the louse Polyplax serrata with different host specificities.</title>
        <authorList>
            <person name="Martinu J."/>
            <person name="Tarabai H."/>
            <person name="Stefka J."/>
            <person name="Hypsa V."/>
        </authorList>
    </citation>
    <scope>NUCLEOTIDE SEQUENCE [LARGE SCALE GENOMIC DNA]</scope>
    <source>
        <strain evidence="1">98ZLc_SE</strain>
    </source>
</reference>
<evidence type="ECO:0000313" key="2">
    <source>
        <dbReference type="Proteomes" id="UP001359485"/>
    </source>
</evidence>